<dbReference type="AlphaFoldDB" id="A0A7Z0TP21"/>
<reference evidence="2 3" key="3">
    <citation type="journal article" date="2022" name="Int. J. Syst. Evol. Microbiol.">
        <title>Strains of Bradyrhizobium barranii sp. nov. associated with legumes native to Canada are symbionts of soybeans and belong to different subspecies (subsp. barranii subsp. nov. and subsp. apii subsp. nov.) and symbiovars (sv. glycinearum and sv. septentrionale).</title>
        <authorList>
            <person name="Bromfield E.S.P."/>
            <person name="Cloutier S."/>
            <person name="Wasai-Hara S."/>
            <person name="Minamisawa K."/>
        </authorList>
    </citation>
    <scope>NUCLEOTIDE SEQUENCE [LARGE SCALE GENOMIC DNA]</scope>
    <source>
        <strain evidence="2 3">323S2</strain>
    </source>
</reference>
<sequence>MDPQNTFSREEARTPCDQYFIGVALKSTRLKLTRDRQIVFDGIMPVGTLYVGAPSTELSAQFDAPYDFLHLHVSSHYFRSKKLASQDRRGQELSDLVLLRDSFTAQLAKALVEHDDAADSTFAGHR</sequence>
<dbReference type="EMBL" id="JACBFH010000001">
    <property type="protein sequence ID" value="NYY92943.1"/>
    <property type="molecule type" value="Genomic_DNA"/>
</dbReference>
<reference evidence="1" key="2">
    <citation type="submission" date="2020-06" db="EMBL/GenBank/DDBJ databases">
        <title>Whole Genome Sequence of Bradyrhizobium sp. Strain 323S2.</title>
        <authorList>
            <person name="Bromfield E.S.P."/>
        </authorList>
    </citation>
    <scope>NUCLEOTIDE SEQUENCE [LARGE SCALE GENOMIC DNA]</scope>
    <source>
        <strain evidence="1">323S2</strain>
    </source>
</reference>
<protein>
    <submittedName>
        <fullName evidence="1">Uncharacterized protein</fullName>
    </submittedName>
</protein>
<evidence type="ECO:0000313" key="2">
    <source>
        <dbReference type="EMBL" id="UGX91124.1"/>
    </source>
</evidence>
<dbReference type="Proteomes" id="UP000564836">
    <property type="component" value="Chromosome"/>
</dbReference>
<gene>
    <name evidence="2" type="ORF">G6321_00035710</name>
    <name evidence="1" type="ORF">G6321_32575</name>
</gene>
<organism evidence="1">
    <name type="scientific">Bradyrhizobium barranii subsp. barranii</name>
    <dbReference type="NCBI Taxonomy" id="2823807"/>
    <lineage>
        <taxon>Bacteria</taxon>
        <taxon>Pseudomonadati</taxon>
        <taxon>Pseudomonadota</taxon>
        <taxon>Alphaproteobacteria</taxon>
        <taxon>Hyphomicrobiales</taxon>
        <taxon>Nitrobacteraceae</taxon>
        <taxon>Bradyrhizobium</taxon>
        <taxon>Bradyrhizobium barranii</taxon>
    </lineage>
</organism>
<evidence type="ECO:0000313" key="1">
    <source>
        <dbReference type="EMBL" id="NYY92943.1"/>
    </source>
</evidence>
<proteinExistence type="predicted"/>
<name>A0A7Z0TP21_9BRAD</name>
<accession>A0A7Z0TP21</accession>
<evidence type="ECO:0000313" key="3">
    <source>
        <dbReference type="Proteomes" id="UP000564836"/>
    </source>
</evidence>
<dbReference type="EMBL" id="CP088280">
    <property type="protein sequence ID" value="UGX91124.1"/>
    <property type="molecule type" value="Genomic_DNA"/>
</dbReference>
<reference evidence="2 3" key="1">
    <citation type="journal article" date="2017" name="Syst. Appl. Microbiol.">
        <title>Soybeans inoculated with root zone soils of Canadian native legumes harbour diverse and novel Bradyrhizobium spp. that possess agricultural potential.</title>
        <authorList>
            <person name="Bromfield E.S.P."/>
            <person name="Cloutier S."/>
            <person name="Tambong J.T."/>
            <person name="Tran Thi T.V."/>
        </authorList>
    </citation>
    <scope>NUCLEOTIDE SEQUENCE [LARGE SCALE GENOMIC DNA]</scope>
    <source>
        <strain evidence="2 3">323S2</strain>
    </source>
</reference>
<dbReference type="RefSeq" id="WP_166351089.1">
    <property type="nucleotide sequence ID" value="NZ_CP088280.1"/>
</dbReference>